<dbReference type="Pfam" id="PF21365">
    <property type="entry name" value="Glyco_hydro_31_3rd"/>
    <property type="match status" value="1"/>
</dbReference>
<dbReference type="FunFam" id="3.20.20.80:FF:000016">
    <property type="entry name" value="Maltase-glucoamylase, intestinal"/>
    <property type="match status" value="1"/>
</dbReference>
<feature type="domain" description="Glycosyl hydrolase family 31 C-terminal" evidence="12">
    <location>
        <begin position="664"/>
        <end position="753"/>
    </location>
</feature>
<evidence type="ECO:0000256" key="2">
    <source>
        <dbReference type="ARBA" id="ARBA00007806"/>
    </source>
</evidence>
<protein>
    <recommendedName>
        <fullName evidence="3">alpha-glucosidase</fullName>
        <ecNumber evidence="3">3.2.1.20</ecNumber>
    </recommendedName>
    <alternativeName>
        <fullName evidence="8">Maltase</fullName>
    </alternativeName>
</protein>
<dbReference type="GO" id="GO:0005975">
    <property type="term" value="P:carbohydrate metabolic process"/>
    <property type="evidence" value="ECO:0007669"/>
    <property type="project" value="InterPro"/>
</dbReference>
<dbReference type="PROSITE" id="PS00129">
    <property type="entry name" value="GLYCOSYL_HYDROL_F31_1"/>
    <property type="match status" value="1"/>
</dbReference>
<keyword evidence="4" id="KW-0732">Signal</keyword>
<dbReference type="OMA" id="YKGAVWP"/>
<dbReference type="InterPro" id="IPR011013">
    <property type="entry name" value="Gal_mutarotase_sf_dom"/>
</dbReference>
<dbReference type="CDD" id="cd06602">
    <property type="entry name" value="GH31_MGAM_SI_GAA"/>
    <property type="match status" value="1"/>
</dbReference>
<evidence type="ECO:0000259" key="11">
    <source>
        <dbReference type="Pfam" id="PF13802"/>
    </source>
</evidence>
<evidence type="ECO:0000256" key="7">
    <source>
        <dbReference type="ARBA" id="ARBA00023295"/>
    </source>
</evidence>
<dbReference type="InterPro" id="IPR030458">
    <property type="entry name" value="Glyco_hydro_31_AS"/>
</dbReference>
<dbReference type="SMR" id="A0A1J6KFM3"/>
<sequence length="903" mass="102203">MNRHIDKTKQPQIQFFLYNCLLLFFTLSVLTKAEQVGYGYTVRSLGVDSFGKTLTAHLQLIKSSSVFGPDIQNLTLTVCFETEDRLRVRITDADHERWEVPQEFIPRETHSFPRSSLLEKHSYSSLPLSEDTHYFHTDTISDLIFTLYNTTPFGFTIKRRSSGDILFDTSPKSDSPDTFLIFKDQYLQLSSSLPADRSSIYGLGEHTKRTFKLKRNQTLTLWDADIGSANVDLNLYGSHPFYMDVRSNPGAGSTHGVLLFNSNGMDIVYSGNRITYKVIGGVIDLYFFAGPVPEKVMEQYTELIGRPAPMPYWSFGFHQCRYGYKSITEVENVVARYAKAQIPLEVMWTDIDYMDGYKDFTVDPINFPLDRMKKFVDKLHQDGQKYVLILDPGISINNSYETYKRGMDADVFIKRDGVPYLGEVWPGKVYFPDFINPKARVFWSTEIKIFHKSLPVDGLWLDMNELSNFISSPPSPSSTLDNPPYKINNSGTLRPINEKTVPATSVHYGNTLEYNVHNLNGFLEAKTTNAALVDITGKRPFILSRSTFVGAGKYTAHWTGDNAATWDDLAYSIPSILNSGLFGIPMVGADICGFGKNTTEELCRRWIQLGAFYPFSRDHSDKFTIHQELYLWDSVAATARKVLRLRYRLLPYFYTLMFEAHSRGVPIARPLFFSFPEDTNTYEIGSQFLIGKGLMISPVLTSGAVSVNAYFPSGTWFDLFNYSNYVNMKSGNYINLAAPSDHINVHLHEGNILAMQGEAMTTKAARDTPFELVVAISDKGNSSGEVFLDDGEEVEMGGKGGKWSLVRFHSGVVNNKLYLRSEVVNEEFAMSKNWKIHKVTFLGLKNRVSRISANKLTTKMVGKRNVYSRIRTKFDRNTSGVLEMSGLSVLIGKEFSLELTFAK</sequence>
<dbReference type="Gramene" id="OIT20703">
    <property type="protein sequence ID" value="OIT20703"/>
    <property type="gene ID" value="A4A49_37679"/>
</dbReference>
<dbReference type="GeneID" id="109219817"/>
<dbReference type="Pfam" id="PF13802">
    <property type="entry name" value="Gal_mutarotas_2"/>
    <property type="match status" value="1"/>
</dbReference>
<dbReference type="FunFam" id="2.60.40.1180:FF:000044">
    <property type="entry name" value="Alpha-glucosidase 1"/>
    <property type="match status" value="1"/>
</dbReference>
<dbReference type="InterPro" id="IPR025887">
    <property type="entry name" value="Glyco_hydro_31_N_dom"/>
</dbReference>
<dbReference type="Proteomes" id="UP000187609">
    <property type="component" value="Unassembled WGS sequence"/>
</dbReference>
<evidence type="ECO:0000256" key="3">
    <source>
        <dbReference type="ARBA" id="ARBA00012741"/>
    </source>
</evidence>
<dbReference type="KEGG" id="nau:109219817"/>
<dbReference type="Gene3D" id="3.20.20.80">
    <property type="entry name" value="Glycosidases"/>
    <property type="match status" value="1"/>
</dbReference>
<keyword evidence="5 9" id="KW-0378">Hydrolase</keyword>
<dbReference type="CDD" id="cd14752">
    <property type="entry name" value="GH31_N"/>
    <property type="match status" value="1"/>
</dbReference>
<dbReference type="Gene3D" id="2.60.40.1180">
    <property type="entry name" value="Golgi alpha-mannosidase II"/>
    <property type="match status" value="2"/>
</dbReference>
<dbReference type="Pfam" id="PF01055">
    <property type="entry name" value="Glyco_hydro_31_2nd"/>
    <property type="match status" value="1"/>
</dbReference>
<dbReference type="EMBL" id="MJEQ01004988">
    <property type="protein sequence ID" value="OIT20703.1"/>
    <property type="molecule type" value="Genomic_DNA"/>
</dbReference>
<dbReference type="PROSITE" id="PS00707">
    <property type="entry name" value="GLYCOSYL_HYDROL_F31_2"/>
    <property type="match status" value="1"/>
</dbReference>
<dbReference type="EC" id="3.2.1.20" evidence="3"/>
<comment type="catalytic activity">
    <reaction evidence="1">
        <text>Hydrolysis of terminal, non-reducing (1-&gt;4)-linked alpha-D-glucose residues with release of alpha-D-glucose.</text>
        <dbReference type="EC" id="3.2.1.20"/>
    </reaction>
</comment>
<dbReference type="AlphaFoldDB" id="A0A1J6KFM3"/>
<comment type="caution">
    <text evidence="13">The sequence shown here is derived from an EMBL/GenBank/DDBJ whole genome shotgun (WGS) entry which is preliminary data.</text>
</comment>
<evidence type="ECO:0000256" key="4">
    <source>
        <dbReference type="ARBA" id="ARBA00022729"/>
    </source>
</evidence>
<feature type="domain" description="Glycoside hydrolase family 31 N-terminal" evidence="11">
    <location>
        <begin position="76"/>
        <end position="263"/>
    </location>
</feature>
<evidence type="ECO:0000256" key="6">
    <source>
        <dbReference type="ARBA" id="ARBA00023180"/>
    </source>
</evidence>
<feature type="domain" description="Glycoside hydrolase family 31 TIM barrel" evidence="10">
    <location>
        <begin position="307"/>
        <end position="656"/>
    </location>
</feature>
<evidence type="ECO:0000259" key="10">
    <source>
        <dbReference type="Pfam" id="PF01055"/>
    </source>
</evidence>
<reference evidence="13" key="1">
    <citation type="submission" date="2016-11" db="EMBL/GenBank/DDBJ databases">
        <title>The genome of Nicotiana attenuata.</title>
        <authorList>
            <person name="Xu S."/>
            <person name="Brockmoeller T."/>
            <person name="Gaquerel E."/>
            <person name="Navarro A."/>
            <person name="Kuhl H."/>
            <person name="Gase K."/>
            <person name="Ling Z."/>
            <person name="Zhou W."/>
            <person name="Kreitzer C."/>
            <person name="Stanke M."/>
            <person name="Tang H."/>
            <person name="Lyons E."/>
            <person name="Pandey P."/>
            <person name="Pandey S.P."/>
            <person name="Timmermann B."/>
            <person name="Baldwin I.T."/>
        </authorList>
    </citation>
    <scope>NUCLEOTIDE SEQUENCE [LARGE SCALE GENOMIC DNA]</scope>
    <source>
        <strain evidence="13">UT</strain>
    </source>
</reference>
<evidence type="ECO:0000256" key="9">
    <source>
        <dbReference type="RuleBase" id="RU361185"/>
    </source>
</evidence>
<dbReference type="SUPFAM" id="SSF51445">
    <property type="entry name" value="(Trans)glycosidases"/>
    <property type="match status" value="1"/>
</dbReference>
<evidence type="ECO:0000313" key="14">
    <source>
        <dbReference type="Proteomes" id="UP000187609"/>
    </source>
</evidence>
<evidence type="ECO:0000256" key="8">
    <source>
        <dbReference type="ARBA" id="ARBA00041343"/>
    </source>
</evidence>
<dbReference type="STRING" id="49451.A0A1J6KFM3"/>
<keyword evidence="14" id="KW-1185">Reference proteome</keyword>
<dbReference type="SUPFAM" id="SSF51011">
    <property type="entry name" value="Glycosyl hydrolase domain"/>
    <property type="match status" value="1"/>
</dbReference>
<dbReference type="Gene3D" id="2.60.40.1760">
    <property type="entry name" value="glycosyl hydrolase (family 31)"/>
    <property type="match status" value="1"/>
</dbReference>
<evidence type="ECO:0000256" key="1">
    <source>
        <dbReference type="ARBA" id="ARBA00001657"/>
    </source>
</evidence>
<accession>A0A1J6KFM3</accession>
<evidence type="ECO:0000313" key="13">
    <source>
        <dbReference type="EMBL" id="OIT20703.1"/>
    </source>
</evidence>
<dbReference type="OrthoDB" id="5839090at2759"/>
<dbReference type="InterPro" id="IPR000322">
    <property type="entry name" value="Glyco_hydro_31_TIM"/>
</dbReference>
<name>A0A1J6KFM3_NICAT</name>
<evidence type="ECO:0000256" key="5">
    <source>
        <dbReference type="ARBA" id="ARBA00022801"/>
    </source>
</evidence>
<keyword evidence="7 9" id="KW-0326">Glycosidase</keyword>
<dbReference type="GO" id="GO:0030246">
    <property type="term" value="F:carbohydrate binding"/>
    <property type="evidence" value="ECO:0007669"/>
    <property type="project" value="InterPro"/>
</dbReference>
<dbReference type="InterPro" id="IPR013780">
    <property type="entry name" value="Glyco_hydro_b"/>
</dbReference>
<proteinExistence type="inferred from homology"/>
<organism evidence="13 14">
    <name type="scientific">Nicotiana attenuata</name>
    <name type="common">Coyote tobacco</name>
    <dbReference type="NCBI Taxonomy" id="49451"/>
    <lineage>
        <taxon>Eukaryota</taxon>
        <taxon>Viridiplantae</taxon>
        <taxon>Streptophyta</taxon>
        <taxon>Embryophyta</taxon>
        <taxon>Tracheophyta</taxon>
        <taxon>Spermatophyta</taxon>
        <taxon>Magnoliopsida</taxon>
        <taxon>eudicotyledons</taxon>
        <taxon>Gunneridae</taxon>
        <taxon>Pentapetalae</taxon>
        <taxon>asterids</taxon>
        <taxon>lamiids</taxon>
        <taxon>Solanales</taxon>
        <taxon>Solanaceae</taxon>
        <taxon>Nicotianoideae</taxon>
        <taxon>Nicotianeae</taxon>
        <taxon>Nicotiana</taxon>
    </lineage>
</organism>
<comment type="similarity">
    <text evidence="2 9">Belongs to the glycosyl hydrolase 31 family.</text>
</comment>
<evidence type="ECO:0000259" key="12">
    <source>
        <dbReference type="Pfam" id="PF21365"/>
    </source>
</evidence>
<gene>
    <name evidence="13" type="primary">AGLU</name>
    <name evidence="13" type="ORF">A4A49_37679</name>
</gene>
<dbReference type="InterPro" id="IPR017853">
    <property type="entry name" value="GH"/>
</dbReference>
<dbReference type="PANTHER" id="PTHR22762">
    <property type="entry name" value="ALPHA-GLUCOSIDASE"/>
    <property type="match status" value="1"/>
</dbReference>
<dbReference type="PANTHER" id="PTHR22762:SF133">
    <property type="entry name" value="P-TYPE DOMAIN-CONTAINING PROTEIN"/>
    <property type="match status" value="1"/>
</dbReference>
<dbReference type="InterPro" id="IPR030459">
    <property type="entry name" value="Glyco_hydro_31_CS"/>
</dbReference>
<dbReference type="InterPro" id="IPR048395">
    <property type="entry name" value="Glyco_hydro_31_C"/>
</dbReference>
<dbReference type="SUPFAM" id="SSF74650">
    <property type="entry name" value="Galactose mutarotase-like"/>
    <property type="match status" value="1"/>
</dbReference>
<keyword evidence="6" id="KW-0325">Glycoprotein</keyword>
<dbReference type="GO" id="GO:0090599">
    <property type="term" value="F:alpha-glucosidase activity"/>
    <property type="evidence" value="ECO:0007669"/>
    <property type="project" value="UniProtKB-ARBA"/>
</dbReference>